<keyword evidence="1" id="KW-0238">DNA-binding</keyword>
<evidence type="ECO:0000313" key="4">
    <source>
        <dbReference type="Proteomes" id="UP001580346"/>
    </source>
</evidence>
<dbReference type="CDD" id="cd00090">
    <property type="entry name" value="HTH_ARSR"/>
    <property type="match status" value="1"/>
</dbReference>
<reference evidence="3 4" key="1">
    <citation type="submission" date="2024-09" db="EMBL/GenBank/DDBJ databases">
        <title>Paenibacillus zeirhizospherea sp. nov., isolated from surface of the maize (Zea mays) roots in a horticulture field, Hungary.</title>
        <authorList>
            <person name="Marton D."/>
            <person name="Farkas M."/>
            <person name="Bedics A."/>
            <person name="Toth E."/>
            <person name="Tancsics A."/>
            <person name="Boka K."/>
            <person name="Maroti G."/>
            <person name="Kriszt B."/>
            <person name="Cserhati M."/>
        </authorList>
    </citation>
    <scope>NUCLEOTIDE SEQUENCE [LARGE SCALE GENOMIC DNA]</scope>
    <source>
        <strain evidence="3 4">KCTC 33519</strain>
    </source>
</reference>
<dbReference type="InterPro" id="IPR036390">
    <property type="entry name" value="WH_DNA-bd_sf"/>
</dbReference>
<evidence type="ECO:0000259" key="2">
    <source>
        <dbReference type="Pfam" id="PF01022"/>
    </source>
</evidence>
<dbReference type="Pfam" id="PF01022">
    <property type="entry name" value="HTH_5"/>
    <property type="match status" value="1"/>
</dbReference>
<evidence type="ECO:0000256" key="1">
    <source>
        <dbReference type="ARBA" id="ARBA00023125"/>
    </source>
</evidence>
<proteinExistence type="predicted"/>
<dbReference type="SUPFAM" id="SSF46785">
    <property type="entry name" value="Winged helix' DNA-binding domain"/>
    <property type="match status" value="1"/>
</dbReference>
<dbReference type="EMBL" id="JBHHMI010000004">
    <property type="protein sequence ID" value="MFB5266427.1"/>
    <property type="molecule type" value="Genomic_DNA"/>
</dbReference>
<name>A0ABV5AQW4_9BACL</name>
<feature type="domain" description="HTH arsR-type" evidence="2">
    <location>
        <begin position="23"/>
        <end position="66"/>
    </location>
</feature>
<protein>
    <submittedName>
        <fullName evidence="3">ArsR/SmtB family transcription factor</fullName>
    </submittedName>
</protein>
<dbReference type="Proteomes" id="UP001580346">
    <property type="component" value="Unassembled WGS sequence"/>
</dbReference>
<gene>
    <name evidence="3" type="ORF">ACE41H_06465</name>
</gene>
<dbReference type="InterPro" id="IPR001845">
    <property type="entry name" value="HTH_ArsR_DNA-bd_dom"/>
</dbReference>
<dbReference type="InterPro" id="IPR036388">
    <property type="entry name" value="WH-like_DNA-bd_sf"/>
</dbReference>
<sequence length="320" mass="36251">MLELSFDDPDKLVTVAHALSTRARVDMLQLLSTRNMNIVEIAETLKLPVSTVANNVKILEAAKLINTELLPASRGAMKVCSRNYDDIRIAFNIEKTVPRAVLNTYEMEMPIGHYSDCEVHPTCGMANADGMIVREDEPASFYHPKHVGAQIIWLRKGYLEYLLPLEVPPKARIDAVELSMEMCSEAPNYDNNWPSDITVWMNGVEIGTWTSPGDFGDRRGRLNPSWWADWSTQYGLLKTWRIDRKWATLDMERISDVTIGDLKLMQRPNIRLRVGVKPDAVHQGGMNLFGRQFGDYEQDIVLKVYYAADQIESENESGGS</sequence>
<dbReference type="RefSeq" id="WP_375354144.1">
    <property type="nucleotide sequence ID" value="NZ_JBHHMI010000004.1"/>
</dbReference>
<organism evidence="3 4">
    <name type="scientific">Paenibacillus enshidis</name>
    <dbReference type="NCBI Taxonomy" id="1458439"/>
    <lineage>
        <taxon>Bacteria</taxon>
        <taxon>Bacillati</taxon>
        <taxon>Bacillota</taxon>
        <taxon>Bacilli</taxon>
        <taxon>Bacillales</taxon>
        <taxon>Paenibacillaceae</taxon>
        <taxon>Paenibacillus</taxon>
    </lineage>
</organism>
<dbReference type="InterPro" id="IPR011991">
    <property type="entry name" value="ArsR-like_HTH"/>
</dbReference>
<evidence type="ECO:0000313" key="3">
    <source>
        <dbReference type="EMBL" id="MFB5266427.1"/>
    </source>
</evidence>
<comment type="caution">
    <text evidence="3">The sequence shown here is derived from an EMBL/GenBank/DDBJ whole genome shotgun (WGS) entry which is preliminary data.</text>
</comment>
<accession>A0ABV5AQW4</accession>
<dbReference type="Gene3D" id="1.10.10.10">
    <property type="entry name" value="Winged helix-like DNA-binding domain superfamily/Winged helix DNA-binding domain"/>
    <property type="match status" value="1"/>
</dbReference>
<keyword evidence="4" id="KW-1185">Reference proteome</keyword>